<dbReference type="InParanoid" id="A0A067QZE9"/>
<dbReference type="Proteomes" id="UP000027135">
    <property type="component" value="Unassembled WGS sequence"/>
</dbReference>
<gene>
    <name evidence="1" type="ORF">L798_13691</name>
</gene>
<reference evidence="1 2" key="1">
    <citation type="journal article" date="2014" name="Nat. Commun.">
        <title>Molecular traces of alternative social organization in a termite genome.</title>
        <authorList>
            <person name="Terrapon N."/>
            <person name="Li C."/>
            <person name="Robertson H.M."/>
            <person name="Ji L."/>
            <person name="Meng X."/>
            <person name="Booth W."/>
            <person name="Chen Z."/>
            <person name="Childers C.P."/>
            <person name="Glastad K.M."/>
            <person name="Gokhale K."/>
            <person name="Gowin J."/>
            <person name="Gronenberg W."/>
            <person name="Hermansen R.A."/>
            <person name="Hu H."/>
            <person name="Hunt B.G."/>
            <person name="Huylmans A.K."/>
            <person name="Khalil S.M."/>
            <person name="Mitchell R.D."/>
            <person name="Munoz-Torres M.C."/>
            <person name="Mustard J.A."/>
            <person name="Pan H."/>
            <person name="Reese J.T."/>
            <person name="Scharf M.E."/>
            <person name="Sun F."/>
            <person name="Vogel H."/>
            <person name="Xiao J."/>
            <person name="Yang W."/>
            <person name="Yang Z."/>
            <person name="Yang Z."/>
            <person name="Zhou J."/>
            <person name="Zhu J."/>
            <person name="Brent C.S."/>
            <person name="Elsik C.G."/>
            <person name="Goodisman M.A."/>
            <person name="Liberles D.A."/>
            <person name="Roe R.M."/>
            <person name="Vargo E.L."/>
            <person name="Vilcinskas A."/>
            <person name="Wang J."/>
            <person name="Bornberg-Bauer E."/>
            <person name="Korb J."/>
            <person name="Zhang G."/>
            <person name="Liebig J."/>
        </authorList>
    </citation>
    <scope>NUCLEOTIDE SEQUENCE [LARGE SCALE GENOMIC DNA]</scope>
    <source>
        <tissue evidence="1">Whole organism</tissue>
    </source>
</reference>
<evidence type="ECO:0000313" key="2">
    <source>
        <dbReference type="Proteomes" id="UP000027135"/>
    </source>
</evidence>
<keyword evidence="2" id="KW-1185">Reference proteome</keyword>
<protein>
    <submittedName>
        <fullName evidence="1">Uncharacterized protein</fullName>
    </submittedName>
</protein>
<proteinExistence type="predicted"/>
<sequence length="122" mass="13899">MRVGNRAFGKQMCVWRGYDGVRLRLCGTVAPAGHSVLPLDDTWTHGDWGNDTDRKRQTDAEKNLSKCHWRDEAGKMNNYTSCFRSMGVKRGLKDVVVNKTNPDHLSCTPSNFRTCNYTKYVP</sequence>
<name>A0A067QZE9_ZOONE</name>
<organism evidence="1 2">
    <name type="scientific">Zootermopsis nevadensis</name>
    <name type="common">Dampwood termite</name>
    <dbReference type="NCBI Taxonomy" id="136037"/>
    <lineage>
        <taxon>Eukaryota</taxon>
        <taxon>Metazoa</taxon>
        <taxon>Ecdysozoa</taxon>
        <taxon>Arthropoda</taxon>
        <taxon>Hexapoda</taxon>
        <taxon>Insecta</taxon>
        <taxon>Pterygota</taxon>
        <taxon>Neoptera</taxon>
        <taxon>Polyneoptera</taxon>
        <taxon>Dictyoptera</taxon>
        <taxon>Blattodea</taxon>
        <taxon>Blattoidea</taxon>
        <taxon>Termitoidae</taxon>
        <taxon>Termopsidae</taxon>
        <taxon>Zootermopsis</taxon>
    </lineage>
</organism>
<dbReference type="EMBL" id="KK853076">
    <property type="protein sequence ID" value="KDR11743.1"/>
    <property type="molecule type" value="Genomic_DNA"/>
</dbReference>
<evidence type="ECO:0000313" key="1">
    <source>
        <dbReference type="EMBL" id="KDR11743.1"/>
    </source>
</evidence>
<dbReference type="AlphaFoldDB" id="A0A067QZE9"/>
<accession>A0A067QZE9</accession>